<evidence type="ECO:0000313" key="3">
    <source>
        <dbReference type="Proteomes" id="UP000596742"/>
    </source>
</evidence>
<name>A0A8B6E6I5_MYTGA</name>
<dbReference type="InterPro" id="IPR011042">
    <property type="entry name" value="6-blade_b-propeller_TolB-like"/>
</dbReference>
<gene>
    <name evidence="2" type="ORF">MGAL_10B045535</name>
</gene>
<dbReference type="InterPro" id="IPR000033">
    <property type="entry name" value="LDLR_classB_rpt"/>
</dbReference>
<accession>A0A8B6E6I5</accession>
<keyword evidence="3" id="KW-1185">Reference proteome</keyword>
<dbReference type="SUPFAM" id="SSF101898">
    <property type="entry name" value="NHL repeat"/>
    <property type="match status" value="1"/>
</dbReference>
<dbReference type="OrthoDB" id="6091650at2759"/>
<evidence type="ECO:0000256" key="1">
    <source>
        <dbReference type="PROSITE-ProRule" id="PRU00461"/>
    </source>
</evidence>
<evidence type="ECO:0000313" key="2">
    <source>
        <dbReference type="EMBL" id="VDI29371.1"/>
    </source>
</evidence>
<dbReference type="AlphaFoldDB" id="A0A8B6E6I5"/>
<dbReference type="Proteomes" id="UP000596742">
    <property type="component" value="Unassembled WGS sequence"/>
</dbReference>
<reference evidence="2" key="1">
    <citation type="submission" date="2018-11" db="EMBL/GenBank/DDBJ databases">
        <authorList>
            <person name="Alioto T."/>
            <person name="Alioto T."/>
        </authorList>
    </citation>
    <scope>NUCLEOTIDE SEQUENCE</scope>
</reference>
<sequence>MNECKERIEHDKEKIKDIEKRLIKRSDEIKLLKESGTDYQFLKAVKCWDKSTKNDETDLLAYSHKVKLKFKSRITEQILHDILPEVGKLSMKVQTFNIGQDQELQSQVISTPTYNCITHDKTFEAVLLTERILVNSACFVSADMLLCCNSNTKSLHYFKDDGVHFGVIKLKYEPCCVTLYDANRILVAADNRGFQIIYLDIMSYEHENEFIKTPSGFCWTVSTNSERICANSGYTKLFMVNIGGEILSETVTTFKIKTICLSNSGTIYWTNFDNNEIHTVQPDGKQELFFSSHELEDPRGLAVDGKCNVYVAGYMSNNIFMISKDKRKVKVILNYKDQIKSPTDLTFHSETNRLIVVNDRCKSVKIYFLPTS</sequence>
<feature type="repeat" description="LDL-receptor class B" evidence="1">
    <location>
        <begin position="265"/>
        <end position="307"/>
    </location>
</feature>
<dbReference type="PROSITE" id="PS51120">
    <property type="entry name" value="LDLRB"/>
    <property type="match status" value="1"/>
</dbReference>
<comment type="caution">
    <text evidence="2">The sequence shown here is derived from an EMBL/GenBank/DDBJ whole genome shotgun (WGS) entry which is preliminary data.</text>
</comment>
<protein>
    <submittedName>
        <fullName evidence="2">Uncharacterized protein</fullName>
    </submittedName>
</protein>
<proteinExistence type="predicted"/>
<dbReference type="Gene3D" id="2.120.10.30">
    <property type="entry name" value="TolB, C-terminal domain"/>
    <property type="match status" value="1"/>
</dbReference>
<dbReference type="EMBL" id="UYJE01004591">
    <property type="protein sequence ID" value="VDI29371.1"/>
    <property type="molecule type" value="Genomic_DNA"/>
</dbReference>
<organism evidence="2 3">
    <name type="scientific">Mytilus galloprovincialis</name>
    <name type="common">Mediterranean mussel</name>
    <dbReference type="NCBI Taxonomy" id="29158"/>
    <lineage>
        <taxon>Eukaryota</taxon>
        <taxon>Metazoa</taxon>
        <taxon>Spiralia</taxon>
        <taxon>Lophotrochozoa</taxon>
        <taxon>Mollusca</taxon>
        <taxon>Bivalvia</taxon>
        <taxon>Autobranchia</taxon>
        <taxon>Pteriomorphia</taxon>
        <taxon>Mytilida</taxon>
        <taxon>Mytiloidea</taxon>
        <taxon>Mytilidae</taxon>
        <taxon>Mytilinae</taxon>
        <taxon>Mytilus</taxon>
    </lineage>
</organism>